<dbReference type="AlphaFoldDB" id="A0A0E3ZCK8"/>
<proteinExistence type="predicted"/>
<accession>A0A0E3ZCK8</accession>
<dbReference type="OrthoDB" id="893408at2"/>
<dbReference type="RefSeq" id="WP_046309551.1">
    <property type="nucleotide sequence ID" value="NZ_CBCSCY010000009.1"/>
</dbReference>
<dbReference type="HOGENOM" id="CLU_128678_3_1_10"/>
<dbReference type="Proteomes" id="UP000033109">
    <property type="component" value="Chromosome"/>
</dbReference>
<sequence length="131" mass="15423">MRHIQLITTNYLKLEYNALDNYLYVEWFGALENEAIIQGYDQTLYYLKKEHCQKLLDNHLEVEGIWADLAEWFAQDWHIRAEKAGLQYHAVVYSKSHFSRLSTDKAIKMVQTGIVEGFETVHEAEGWLTNL</sequence>
<evidence type="ECO:0000313" key="1">
    <source>
        <dbReference type="EMBL" id="AKD02650.1"/>
    </source>
</evidence>
<protein>
    <recommendedName>
        <fullName evidence="3">STAS/SEC14 domain-containing protein</fullName>
    </recommendedName>
</protein>
<reference evidence="1 2" key="1">
    <citation type="journal article" date="2015" name="Sci. Rep.">
        <title>Unraveling adaptation of Pontibacter korlensis to radiation and infertility in desert through complete genome and comparative transcriptomic analysis.</title>
        <authorList>
            <person name="Dai J."/>
            <person name="Dai W."/>
            <person name="Qiu C."/>
            <person name="Yang Z."/>
            <person name="Zhang Y."/>
            <person name="Zhou M."/>
            <person name="Zhang L."/>
            <person name="Fang C."/>
            <person name="Gao Q."/>
            <person name="Yang Q."/>
            <person name="Li X."/>
            <person name="Wang Z."/>
            <person name="Wang Z."/>
            <person name="Jia Z."/>
            <person name="Chen X."/>
        </authorList>
    </citation>
    <scope>NUCLEOTIDE SEQUENCE [LARGE SCALE GENOMIC DNA]</scope>
    <source>
        <strain evidence="1 2">X14-1T</strain>
    </source>
</reference>
<evidence type="ECO:0008006" key="3">
    <source>
        <dbReference type="Google" id="ProtNLM"/>
    </source>
</evidence>
<dbReference type="KEGG" id="pko:PKOR_05330"/>
<dbReference type="EMBL" id="CP009621">
    <property type="protein sequence ID" value="AKD02650.1"/>
    <property type="molecule type" value="Genomic_DNA"/>
</dbReference>
<gene>
    <name evidence="1" type="ORF">PKOR_05330</name>
</gene>
<keyword evidence="2" id="KW-1185">Reference proteome</keyword>
<evidence type="ECO:0000313" key="2">
    <source>
        <dbReference type="Proteomes" id="UP000033109"/>
    </source>
</evidence>
<name>A0A0E3ZCK8_9BACT</name>
<dbReference type="PATRIC" id="fig|400092.3.peg.1182"/>
<organism evidence="1 2">
    <name type="scientific">Pontibacter korlensis</name>
    <dbReference type="NCBI Taxonomy" id="400092"/>
    <lineage>
        <taxon>Bacteria</taxon>
        <taxon>Pseudomonadati</taxon>
        <taxon>Bacteroidota</taxon>
        <taxon>Cytophagia</taxon>
        <taxon>Cytophagales</taxon>
        <taxon>Hymenobacteraceae</taxon>
        <taxon>Pontibacter</taxon>
    </lineage>
</organism>
<dbReference type="STRING" id="400092.PKOR_05330"/>